<gene>
    <name evidence="10" type="ORF">FOA43_001965</name>
</gene>
<feature type="transmembrane region" description="Helical" evidence="9">
    <location>
        <begin position="234"/>
        <end position="252"/>
    </location>
</feature>
<dbReference type="InterPro" id="IPR038770">
    <property type="entry name" value="Na+/solute_symporter_sf"/>
</dbReference>
<feature type="transmembrane region" description="Helical" evidence="9">
    <location>
        <begin position="95"/>
        <end position="114"/>
    </location>
</feature>
<dbReference type="InterPro" id="IPR002657">
    <property type="entry name" value="BilAc:Na_symport/Acr3"/>
</dbReference>
<dbReference type="NCBIfam" id="TIGR00832">
    <property type="entry name" value="acr3"/>
    <property type="match status" value="1"/>
</dbReference>
<dbReference type="OrthoDB" id="187348at2759"/>
<reference evidence="10" key="1">
    <citation type="submission" date="2020-10" db="EMBL/GenBank/DDBJ databases">
        <authorList>
            <person name="Roach M.J.R."/>
        </authorList>
    </citation>
    <scope>NUCLEOTIDE SEQUENCE</scope>
    <source>
        <strain evidence="10">CBS 1945</strain>
    </source>
</reference>
<dbReference type="GO" id="GO:0015105">
    <property type="term" value="F:arsenite transmembrane transporter activity"/>
    <property type="evidence" value="ECO:0007669"/>
    <property type="project" value="TreeGrafter"/>
</dbReference>
<feature type="transmembrane region" description="Helical" evidence="9">
    <location>
        <begin position="200"/>
        <end position="222"/>
    </location>
</feature>
<organism evidence="10 11">
    <name type="scientific">Eeniella nana</name>
    <name type="common">Yeast</name>
    <name type="synonym">Brettanomyces nanus</name>
    <dbReference type="NCBI Taxonomy" id="13502"/>
    <lineage>
        <taxon>Eukaryota</taxon>
        <taxon>Fungi</taxon>
        <taxon>Dikarya</taxon>
        <taxon>Ascomycota</taxon>
        <taxon>Saccharomycotina</taxon>
        <taxon>Pichiomycetes</taxon>
        <taxon>Pichiales</taxon>
        <taxon>Pichiaceae</taxon>
        <taxon>Brettanomyces</taxon>
    </lineage>
</organism>
<dbReference type="Gene3D" id="1.20.1530.20">
    <property type="match status" value="1"/>
</dbReference>
<dbReference type="EMBL" id="CP064813">
    <property type="protein sequence ID" value="QPG74633.1"/>
    <property type="molecule type" value="Genomic_DNA"/>
</dbReference>
<feature type="transmembrane region" description="Helical" evidence="9">
    <location>
        <begin position="272"/>
        <end position="291"/>
    </location>
</feature>
<evidence type="ECO:0000256" key="3">
    <source>
        <dbReference type="ARBA" id="ARBA00022448"/>
    </source>
</evidence>
<evidence type="ECO:0000256" key="7">
    <source>
        <dbReference type="ARBA" id="ARBA00023136"/>
    </source>
</evidence>
<dbReference type="GO" id="GO:0005886">
    <property type="term" value="C:plasma membrane"/>
    <property type="evidence" value="ECO:0007669"/>
    <property type="project" value="UniProtKB-SubCell"/>
</dbReference>
<keyword evidence="6 8" id="KW-1133">Transmembrane helix</keyword>
<dbReference type="Pfam" id="PF01758">
    <property type="entry name" value="SBF"/>
    <property type="match status" value="1"/>
</dbReference>
<accession>A0A875S145</accession>
<feature type="transmembrane region" description="Helical" evidence="9">
    <location>
        <begin position="21"/>
        <end position="40"/>
    </location>
</feature>
<evidence type="ECO:0000256" key="4">
    <source>
        <dbReference type="ARBA" id="ARBA00022475"/>
    </source>
</evidence>
<evidence type="ECO:0000256" key="8">
    <source>
        <dbReference type="PIRNR" id="PIRNR005508"/>
    </source>
</evidence>
<evidence type="ECO:0000313" key="11">
    <source>
        <dbReference type="Proteomes" id="UP000662931"/>
    </source>
</evidence>
<evidence type="ECO:0000256" key="5">
    <source>
        <dbReference type="ARBA" id="ARBA00022692"/>
    </source>
</evidence>
<keyword evidence="4 8" id="KW-1003">Cell membrane</keyword>
<feature type="transmembrane region" description="Helical" evidence="9">
    <location>
        <begin position="52"/>
        <end position="74"/>
    </location>
</feature>
<evidence type="ECO:0000313" key="10">
    <source>
        <dbReference type="EMBL" id="QPG74633.1"/>
    </source>
</evidence>
<proteinExistence type="inferred from homology"/>
<dbReference type="PANTHER" id="PTHR43057">
    <property type="entry name" value="ARSENITE EFFLUX TRANSPORTER"/>
    <property type="match status" value="1"/>
</dbReference>
<dbReference type="InterPro" id="IPR004706">
    <property type="entry name" value="Arsenical-R_Acr3"/>
</dbReference>
<dbReference type="PIRSF" id="PIRSF005508">
    <property type="entry name" value="Acr3"/>
    <property type="match status" value="1"/>
</dbReference>
<protein>
    <recommendedName>
        <fullName evidence="12">Arsenical-resistance protein</fullName>
    </recommendedName>
</protein>
<evidence type="ECO:0000256" key="9">
    <source>
        <dbReference type="SAM" id="Phobius"/>
    </source>
</evidence>
<evidence type="ECO:0008006" key="12">
    <source>
        <dbReference type="Google" id="ProtNLM"/>
    </source>
</evidence>
<comment type="subcellular location">
    <subcellularLocation>
        <location evidence="1 8">Cell membrane</location>
        <topology evidence="1 8">Multi-pass membrane protein</topology>
    </subcellularLocation>
</comment>
<dbReference type="GO" id="GO:0015104">
    <property type="term" value="F:antimonite transmembrane transporter activity"/>
    <property type="evidence" value="ECO:0007669"/>
    <property type="project" value="TreeGrafter"/>
</dbReference>
<evidence type="ECO:0000256" key="1">
    <source>
        <dbReference type="ARBA" id="ARBA00004651"/>
    </source>
</evidence>
<feature type="transmembrane region" description="Helical" evidence="9">
    <location>
        <begin position="120"/>
        <end position="142"/>
    </location>
</feature>
<dbReference type="GO" id="GO:0015297">
    <property type="term" value="F:antiporter activity"/>
    <property type="evidence" value="ECO:0007669"/>
    <property type="project" value="UniProtKB-UniRule"/>
</dbReference>
<dbReference type="GeneID" id="62195366"/>
<keyword evidence="11" id="KW-1185">Reference proteome</keyword>
<dbReference type="PANTHER" id="PTHR43057:SF1">
    <property type="entry name" value="ARSENICAL-RESISTANCE PROTEIN 3"/>
    <property type="match status" value="1"/>
</dbReference>
<evidence type="ECO:0000256" key="2">
    <source>
        <dbReference type="ARBA" id="ARBA00010110"/>
    </source>
</evidence>
<feature type="transmembrane region" description="Helical" evidence="9">
    <location>
        <begin position="149"/>
        <end position="168"/>
    </location>
</feature>
<comment type="similarity">
    <text evidence="2 8">Belongs to the arsenical resistance-3 (ACR3) (TC 2.A.59) family.</text>
</comment>
<keyword evidence="5 8" id="KW-0812">Transmembrane</keyword>
<sequence length="396" mass="43998">MPSGSSALREVFSQLSWRDKLLPPAIVICIVVGIVISVYAPQSQKAFEGAEVLRVSVPLAIGMIIMIVPPLCCLQLENWRMFLKKRMLKQLAISLVLNWIVCPFFMLSLAWMTLFDLDEYRNGIILIGLGRCIAMVMIWNQIAHGDENLCAILVIANSLLQLVLYAPYKIFFCDILGGAGNLTTSSQSMTELYSTVAKTVGFFLGIPLALGVIIRAIGVGLFGKKVYESRIIKFISPWSTIGLLYTIVVIFINKGDAFISDIGTSFRCFVPLVAYFVIVWFSVFFGLRICFGRGSKPREEERGLLCGCEKQLQSGVDSKMWKRYCASSYPEIATQSFTAASNNFELSLAVAISLYGVDSQQVVAATYGPLLEIPVLIILTVVSRYFQIAFLWSDEE</sequence>
<dbReference type="AlphaFoldDB" id="A0A875S145"/>
<evidence type="ECO:0000256" key="6">
    <source>
        <dbReference type="ARBA" id="ARBA00022989"/>
    </source>
</evidence>
<dbReference type="KEGG" id="bnn:FOA43_001965"/>
<dbReference type="RefSeq" id="XP_038778198.1">
    <property type="nucleotide sequence ID" value="XM_038922270.1"/>
</dbReference>
<keyword evidence="7 8" id="KW-0472">Membrane</keyword>
<dbReference type="Proteomes" id="UP000662931">
    <property type="component" value="Chromosome 2"/>
</dbReference>
<name>A0A875S145_EENNA</name>
<keyword evidence="3 8" id="KW-0813">Transport</keyword>